<dbReference type="EMBL" id="HG994588">
    <property type="protein sequence ID" value="CAF3039100.1"/>
    <property type="molecule type" value="Genomic_DNA"/>
</dbReference>
<reference evidence="1" key="1">
    <citation type="submission" date="2021-02" db="EMBL/GenBank/DDBJ databases">
        <authorList>
            <person name="Bekaert M."/>
        </authorList>
    </citation>
    <scope>NUCLEOTIDE SEQUENCE</scope>
    <source>
        <strain evidence="1">IoA-00</strain>
    </source>
</reference>
<name>A0A7R8D5V3_LEPSM</name>
<keyword evidence="2" id="KW-1185">Reference proteome</keyword>
<sequence length="105" mass="11243">MVNGNCKTTYNGGQWGYITDEAARNGDCPDARSSKQFQGGQWSYFSCTTSSTRQCVCSMQCVGWSQLCVLDGEAVVVSSSAFNSRVNVKSSFRPSDASSSDPSSP</sequence>
<protein>
    <submittedName>
        <fullName evidence="1">(salmon louse) hypothetical protein</fullName>
    </submittedName>
</protein>
<dbReference type="OrthoDB" id="10366169at2759"/>
<dbReference type="Proteomes" id="UP000675881">
    <property type="component" value="Chromosome 9"/>
</dbReference>
<organism evidence="1 2">
    <name type="scientific">Lepeophtheirus salmonis</name>
    <name type="common">Salmon louse</name>
    <name type="synonym">Caligus salmonis</name>
    <dbReference type="NCBI Taxonomy" id="72036"/>
    <lineage>
        <taxon>Eukaryota</taxon>
        <taxon>Metazoa</taxon>
        <taxon>Ecdysozoa</taxon>
        <taxon>Arthropoda</taxon>
        <taxon>Crustacea</taxon>
        <taxon>Multicrustacea</taxon>
        <taxon>Hexanauplia</taxon>
        <taxon>Copepoda</taxon>
        <taxon>Siphonostomatoida</taxon>
        <taxon>Caligidae</taxon>
        <taxon>Lepeophtheirus</taxon>
    </lineage>
</organism>
<evidence type="ECO:0000313" key="1">
    <source>
        <dbReference type="EMBL" id="CAF3039100.1"/>
    </source>
</evidence>
<proteinExistence type="predicted"/>
<gene>
    <name evidence="1" type="ORF">LSAA_14587</name>
</gene>
<accession>A0A7R8D5V3</accession>
<dbReference type="AlphaFoldDB" id="A0A7R8D5V3"/>
<evidence type="ECO:0000313" key="2">
    <source>
        <dbReference type="Proteomes" id="UP000675881"/>
    </source>
</evidence>